<dbReference type="EMBL" id="AMCI01001190">
    <property type="protein sequence ID" value="EJX06348.1"/>
    <property type="molecule type" value="Genomic_DNA"/>
</dbReference>
<evidence type="ECO:0000259" key="1">
    <source>
        <dbReference type="Pfam" id="PF00679"/>
    </source>
</evidence>
<dbReference type="InterPro" id="IPR035647">
    <property type="entry name" value="EFG_III/V"/>
</dbReference>
<name>J9GU87_9ZZZZ</name>
<reference evidence="2" key="1">
    <citation type="journal article" date="2012" name="PLoS ONE">
        <title>Gene sets for utilization of primary and secondary nutrition supplies in the distal gut of endangered iberian lynx.</title>
        <authorList>
            <person name="Alcaide M."/>
            <person name="Messina E."/>
            <person name="Richter M."/>
            <person name="Bargiela R."/>
            <person name="Peplies J."/>
            <person name="Huws S.A."/>
            <person name="Newbold C.J."/>
            <person name="Golyshin P.N."/>
            <person name="Simon M.A."/>
            <person name="Lopez G."/>
            <person name="Yakimov M.M."/>
            <person name="Ferrer M."/>
        </authorList>
    </citation>
    <scope>NUCLEOTIDE SEQUENCE</scope>
</reference>
<organism evidence="2">
    <name type="scientific">gut metagenome</name>
    <dbReference type="NCBI Taxonomy" id="749906"/>
    <lineage>
        <taxon>unclassified sequences</taxon>
        <taxon>metagenomes</taxon>
        <taxon>organismal metagenomes</taxon>
    </lineage>
</organism>
<gene>
    <name evidence="2" type="ORF">EVA_05541</name>
</gene>
<dbReference type="InterPro" id="IPR000640">
    <property type="entry name" value="EFG_V-like"/>
</dbReference>
<feature type="non-terminal residue" evidence="2">
    <location>
        <position position="89"/>
    </location>
</feature>
<proteinExistence type="predicted"/>
<dbReference type="AlphaFoldDB" id="J9GU87"/>
<sequence>MADIQKMQGSFLPPETEGEMTVLCGTAPVSKMRDYQKEVVSYSKGRGRLFCSLKGYAPCQEQEKVVEAIGYDPERDLENPTGSVFCSHG</sequence>
<feature type="domain" description="Elongation factor EFG" evidence="1">
    <location>
        <begin position="1"/>
        <end position="62"/>
    </location>
</feature>
<dbReference type="Pfam" id="PF00679">
    <property type="entry name" value="EFG_C"/>
    <property type="match status" value="1"/>
</dbReference>
<protein>
    <submittedName>
        <fullName evidence="2">Small GTP-binding protein</fullName>
    </submittedName>
</protein>
<dbReference type="Gene3D" id="3.30.70.240">
    <property type="match status" value="1"/>
</dbReference>
<comment type="caution">
    <text evidence="2">The sequence shown here is derived from an EMBL/GenBank/DDBJ whole genome shotgun (WGS) entry which is preliminary data.</text>
</comment>
<dbReference type="SUPFAM" id="SSF54980">
    <property type="entry name" value="EF-G C-terminal domain-like"/>
    <property type="match status" value="1"/>
</dbReference>
<evidence type="ECO:0000313" key="2">
    <source>
        <dbReference type="EMBL" id="EJX06348.1"/>
    </source>
</evidence>
<accession>J9GU87</accession>